<gene>
    <name evidence="2" type="ORF">T05_8364</name>
</gene>
<proteinExistence type="predicted"/>
<evidence type="ECO:0000313" key="2">
    <source>
        <dbReference type="EMBL" id="KRX35659.1"/>
    </source>
</evidence>
<comment type="caution">
    <text evidence="2">The sequence shown here is derived from an EMBL/GenBank/DDBJ whole genome shotgun (WGS) entry which is preliminary data.</text>
</comment>
<dbReference type="OrthoDB" id="5934789at2759"/>
<reference evidence="2 3" key="1">
    <citation type="submission" date="2015-01" db="EMBL/GenBank/DDBJ databases">
        <title>Evolution of Trichinella species and genotypes.</title>
        <authorList>
            <person name="Korhonen P.K."/>
            <person name="Edoardo P."/>
            <person name="Giuseppe L.R."/>
            <person name="Gasser R.B."/>
        </authorList>
    </citation>
    <scope>NUCLEOTIDE SEQUENCE [LARGE SCALE GENOMIC DNA]</scope>
    <source>
        <strain evidence="2">ISS417</strain>
    </source>
</reference>
<protein>
    <submittedName>
        <fullName evidence="2">Uncharacterized protein</fullName>
    </submittedName>
</protein>
<evidence type="ECO:0000256" key="1">
    <source>
        <dbReference type="SAM" id="MobiDB-lite"/>
    </source>
</evidence>
<name>A0A0V0T9E7_9BILA</name>
<sequence length="475" mass="51662">MIITLAYLKCWLSVNERRNILVGVTHPLEQSWQDSGRAKTRRTAQRKITATDNRGPKTASCVPTEKGVFQWHPVPCAHHFSAHIALSEKGTLLAHLCRWSLRTPSTPTVLWPASLPHQVIHRISPSQPGVGYEALTLPLAVLKLGALCVHHYDPLSFVPPEISTCVSVLFTDLDLCMHLLNVRLQPDSLSGGGPPTGRYGWWVLLPAGRSTKFFRSALSRRIQQSFSSFAFSPVDSIGGWYFVSSSAQPCVIKTVLVTSRQVSLNCPEPPYGLLEVDQNVRLVPAEREAVLLPISVEGQGILELFHHPCKFLVGNVYRVISIAWISQNLPNDASANPSIFVKKILVSAAGSTQSCNIFSARGSVASLLIRRVTKSALGYPVPQPKGACAPRAHILETSLAINGANTHHCLLLCSGDRIGSLGVLGCKRMRAIIALPNRLSHTDALLLPGPAPIRPGVRLTLDLDLAADEINIPDP</sequence>
<organism evidence="2 3">
    <name type="scientific">Trichinella murrelli</name>
    <dbReference type="NCBI Taxonomy" id="144512"/>
    <lineage>
        <taxon>Eukaryota</taxon>
        <taxon>Metazoa</taxon>
        <taxon>Ecdysozoa</taxon>
        <taxon>Nematoda</taxon>
        <taxon>Enoplea</taxon>
        <taxon>Dorylaimia</taxon>
        <taxon>Trichinellida</taxon>
        <taxon>Trichinellidae</taxon>
        <taxon>Trichinella</taxon>
    </lineage>
</organism>
<accession>A0A0V0T9E7</accession>
<dbReference type="EMBL" id="JYDJ01000421">
    <property type="protein sequence ID" value="KRX35659.1"/>
    <property type="molecule type" value="Genomic_DNA"/>
</dbReference>
<keyword evidence="3" id="KW-1185">Reference proteome</keyword>
<evidence type="ECO:0000313" key="3">
    <source>
        <dbReference type="Proteomes" id="UP000055048"/>
    </source>
</evidence>
<dbReference type="Proteomes" id="UP000055048">
    <property type="component" value="Unassembled WGS sequence"/>
</dbReference>
<feature type="region of interest" description="Disordered" evidence="1">
    <location>
        <begin position="32"/>
        <end position="59"/>
    </location>
</feature>
<dbReference type="AlphaFoldDB" id="A0A0V0T9E7"/>